<accession>A0A1N6N5Y6</accession>
<dbReference type="PANTHER" id="PTHR34584:SF1">
    <property type="entry name" value="NA(+)_H(+) ANTIPORTER SUBUNIT E1"/>
    <property type="match status" value="1"/>
</dbReference>
<dbReference type="PANTHER" id="PTHR34584">
    <property type="entry name" value="NA(+)/H(+) ANTIPORTER SUBUNIT E1"/>
    <property type="match status" value="1"/>
</dbReference>
<dbReference type="PIRSF" id="PIRSF019239">
    <property type="entry name" value="MrpE"/>
    <property type="match status" value="1"/>
</dbReference>
<gene>
    <name evidence="7" type="ORF">SAMN05421546_0111</name>
</gene>
<keyword evidence="6" id="KW-0472">Membrane</keyword>
<name>A0A1N6N5Y6_9GAMM</name>
<organism evidence="7 8">
    <name type="scientific">Solilutibacter tolerans</name>
    <dbReference type="NCBI Taxonomy" id="1604334"/>
    <lineage>
        <taxon>Bacteria</taxon>
        <taxon>Pseudomonadati</taxon>
        <taxon>Pseudomonadota</taxon>
        <taxon>Gammaproteobacteria</taxon>
        <taxon>Lysobacterales</taxon>
        <taxon>Lysobacteraceae</taxon>
        <taxon>Solilutibacter</taxon>
    </lineage>
</organism>
<keyword evidence="4" id="KW-0812">Transmembrane</keyword>
<evidence type="ECO:0000256" key="4">
    <source>
        <dbReference type="ARBA" id="ARBA00022692"/>
    </source>
</evidence>
<protein>
    <submittedName>
        <fullName evidence="7">Multisubunit potassium/proton antiporter, PhaE subunit</fullName>
    </submittedName>
</protein>
<dbReference type="GO" id="GO:0008324">
    <property type="term" value="F:monoatomic cation transmembrane transporter activity"/>
    <property type="evidence" value="ECO:0007669"/>
    <property type="project" value="InterPro"/>
</dbReference>
<dbReference type="OrthoDB" id="9807187at2"/>
<dbReference type="Pfam" id="PF01899">
    <property type="entry name" value="MNHE"/>
    <property type="match status" value="1"/>
</dbReference>
<evidence type="ECO:0000256" key="5">
    <source>
        <dbReference type="ARBA" id="ARBA00022989"/>
    </source>
</evidence>
<sequence length="161" mass="17769">MKRFLPSPLLSLAVLVLWLLLVGDFSSGSLVLALVLAIVLPLCAGLLQPEHAHLHRLPAIIKLSGRVLRDIIVSNVEVARLILGSESHIRPGFIWVPLEIRDLHGITALASIISLTPGTLSTELTPDRRFLLVHCFDLKDAETTISGIKSRYESLLREIFE</sequence>
<dbReference type="STRING" id="1604334.SAMN05421546_0111"/>
<evidence type="ECO:0000313" key="8">
    <source>
        <dbReference type="Proteomes" id="UP000241788"/>
    </source>
</evidence>
<evidence type="ECO:0000256" key="6">
    <source>
        <dbReference type="ARBA" id="ARBA00023136"/>
    </source>
</evidence>
<dbReference type="AlphaFoldDB" id="A0A1N6N5Y6"/>
<evidence type="ECO:0000256" key="2">
    <source>
        <dbReference type="ARBA" id="ARBA00006228"/>
    </source>
</evidence>
<dbReference type="RefSeq" id="WP_076584535.1">
    <property type="nucleotide sequence ID" value="NZ_FTLW01000001.1"/>
</dbReference>
<dbReference type="GO" id="GO:0005886">
    <property type="term" value="C:plasma membrane"/>
    <property type="evidence" value="ECO:0007669"/>
    <property type="project" value="UniProtKB-SubCell"/>
</dbReference>
<comment type="similarity">
    <text evidence="2">Belongs to the CPA3 antiporters (TC 2.A.63) subunit E family.</text>
</comment>
<dbReference type="InterPro" id="IPR002758">
    <property type="entry name" value="Cation_antiport_E"/>
</dbReference>
<dbReference type="Proteomes" id="UP000241788">
    <property type="component" value="Unassembled WGS sequence"/>
</dbReference>
<keyword evidence="3" id="KW-1003">Cell membrane</keyword>
<reference evidence="8" key="1">
    <citation type="submission" date="2017-01" db="EMBL/GenBank/DDBJ databases">
        <authorList>
            <person name="Varghese N."/>
            <person name="Submissions S."/>
        </authorList>
    </citation>
    <scope>NUCLEOTIDE SEQUENCE [LARGE SCALE GENOMIC DNA]</scope>
    <source>
        <strain evidence="8">UM1</strain>
    </source>
</reference>
<evidence type="ECO:0000256" key="1">
    <source>
        <dbReference type="ARBA" id="ARBA00004651"/>
    </source>
</evidence>
<keyword evidence="8" id="KW-1185">Reference proteome</keyword>
<keyword evidence="5" id="KW-1133">Transmembrane helix</keyword>
<dbReference type="EMBL" id="FTLW01000001">
    <property type="protein sequence ID" value="SIP87441.1"/>
    <property type="molecule type" value="Genomic_DNA"/>
</dbReference>
<dbReference type="NCBIfam" id="NF006518">
    <property type="entry name" value="PRK08965.1-2"/>
    <property type="match status" value="1"/>
</dbReference>
<evidence type="ECO:0000313" key="7">
    <source>
        <dbReference type="EMBL" id="SIP87441.1"/>
    </source>
</evidence>
<proteinExistence type="inferred from homology"/>
<comment type="subcellular location">
    <subcellularLocation>
        <location evidence="1">Cell membrane</location>
        <topology evidence="1">Multi-pass membrane protein</topology>
    </subcellularLocation>
</comment>
<evidence type="ECO:0000256" key="3">
    <source>
        <dbReference type="ARBA" id="ARBA00022475"/>
    </source>
</evidence>